<evidence type="ECO:0000313" key="1">
    <source>
        <dbReference type="EnsemblMetazoa" id="ADIR014016-PA"/>
    </source>
</evidence>
<proteinExistence type="predicted"/>
<dbReference type="Proteomes" id="UP000075884">
    <property type="component" value="Unassembled WGS sequence"/>
</dbReference>
<sequence length="87" mass="10130">MQDRDHRQHHKTEGKTGWQFARCRRGRAFWKRWTARRGGSAKATSEQARKTIWNQPLPVCNKNGSRNEPPSPWTVPCSLLPVAQHKQ</sequence>
<keyword evidence="2" id="KW-1185">Reference proteome</keyword>
<accession>A0A182NVS3</accession>
<dbReference type="EnsemblMetazoa" id="ADIR014016-RA">
    <property type="protein sequence ID" value="ADIR014016-PA"/>
    <property type="gene ID" value="ADIR014016"/>
</dbReference>
<dbReference type="AlphaFoldDB" id="A0A182NVS3"/>
<protein>
    <submittedName>
        <fullName evidence="1">Uncharacterized protein</fullName>
    </submittedName>
</protein>
<reference evidence="2" key="1">
    <citation type="submission" date="2013-03" db="EMBL/GenBank/DDBJ databases">
        <title>The Genome Sequence of Anopheles dirus WRAIR2.</title>
        <authorList>
            <consortium name="The Broad Institute Genomics Platform"/>
            <person name="Neafsey D.E."/>
            <person name="Walton C."/>
            <person name="Walker B."/>
            <person name="Young S.K."/>
            <person name="Zeng Q."/>
            <person name="Gargeya S."/>
            <person name="Fitzgerald M."/>
            <person name="Haas B."/>
            <person name="Abouelleil A."/>
            <person name="Allen A.W."/>
            <person name="Alvarado L."/>
            <person name="Arachchi H.M."/>
            <person name="Berlin A.M."/>
            <person name="Chapman S.B."/>
            <person name="Gainer-Dewar J."/>
            <person name="Goldberg J."/>
            <person name="Griggs A."/>
            <person name="Gujja S."/>
            <person name="Hansen M."/>
            <person name="Howarth C."/>
            <person name="Imamovic A."/>
            <person name="Ireland A."/>
            <person name="Larimer J."/>
            <person name="McCowan C."/>
            <person name="Murphy C."/>
            <person name="Pearson M."/>
            <person name="Poon T.W."/>
            <person name="Priest M."/>
            <person name="Roberts A."/>
            <person name="Saif S."/>
            <person name="Shea T."/>
            <person name="Sisk P."/>
            <person name="Sykes S."/>
            <person name="Wortman J."/>
            <person name="Nusbaum C."/>
            <person name="Birren B."/>
        </authorList>
    </citation>
    <scope>NUCLEOTIDE SEQUENCE [LARGE SCALE GENOMIC DNA]</scope>
    <source>
        <strain evidence="2">WRAIR2</strain>
    </source>
</reference>
<reference evidence="1" key="2">
    <citation type="submission" date="2020-05" db="UniProtKB">
        <authorList>
            <consortium name="EnsemblMetazoa"/>
        </authorList>
    </citation>
    <scope>IDENTIFICATION</scope>
    <source>
        <strain evidence="1">WRAIR2</strain>
    </source>
</reference>
<name>A0A182NVS3_9DIPT</name>
<evidence type="ECO:0000313" key="2">
    <source>
        <dbReference type="Proteomes" id="UP000075884"/>
    </source>
</evidence>
<dbReference type="VEuPathDB" id="VectorBase:ADIR014016"/>
<organism evidence="1 2">
    <name type="scientific">Anopheles dirus</name>
    <dbReference type="NCBI Taxonomy" id="7168"/>
    <lineage>
        <taxon>Eukaryota</taxon>
        <taxon>Metazoa</taxon>
        <taxon>Ecdysozoa</taxon>
        <taxon>Arthropoda</taxon>
        <taxon>Hexapoda</taxon>
        <taxon>Insecta</taxon>
        <taxon>Pterygota</taxon>
        <taxon>Neoptera</taxon>
        <taxon>Endopterygota</taxon>
        <taxon>Diptera</taxon>
        <taxon>Nematocera</taxon>
        <taxon>Culicoidea</taxon>
        <taxon>Culicidae</taxon>
        <taxon>Anophelinae</taxon>
        <taxon>Anopheles</taxon>
    </lineage>
</organism>